<evidence type="ECO:0000313" key="1">
    <source>
        <dbReference type="EMBL" id="GAA5806416.1"/>
    </source>
</evidence>
<protein>
    <submittedName>
        <fullName evidence="1">Uncharacterized protein</fullName>
    </submittedName>
</protein>
<keyword evidence="2" id="KW-1185">Reference proteome</keyword>
<evidence type="ECO:0000313" key="2">
    <source>
        <dbReference type="Proteomes" id="UP001476247"/>
    </source>
</evidence>
<organism evidence="1 2">
    <name type="scientific">Helicostylum pulchrum</name>
    <dbReference type="NCBI Taxonomy" id="562976"/>
    <lineage>
        <taxon>Eukaryota</taxon>
        <taxon>Fungi</taxon>
        <taxon>Fungi incertae sedis</taxon>
        <taxon>Mucoromycota</taxon>
        <taxon>Mucoromycotina</taxon>
        <taxon>Mucoromycetes</taxon>
        <taxon>Mucorales</taxon>
        <taxon>Mucorineae</taxon>
        <taxon>Mucoraceae</taxon>
        <taxon>Helicostylum</taxon>
    </lineage>
</organism>
<accession>A0ABP9YHJ2</accession>
<dbReference type="EMBL" id="BAABUJ010000064">
    <property type="protein sequence ID" value="GAA5806416.1"/>
    <property type="molecule type" value="Genomic_DNA"/>
</dbReference>
<reference evidence="1 2" key="1">
    <citation type="submission" date="2024-04" db="EMBL/GenBank/DDBJ databases">
        <title>genome sequences of Mucor flavus KT1a and Helicostylum pulchrum KT1b strains isolation_sourced from the surface of a dry-aged beef.</title>
        <authorList>
            <person name="Toyotome T."/>
            <person name="Hosono M."/>
            <person name="Torimaru M."/>
            <person name="Fukuda K."/>
            <person name="Mikami N."/>
        </authorList>
    </citation>
    <scope>NUCLEOTIDE SEQUENCE [LARGE SCALE GENOMIC DNA]</scope>
    <source>
        <strain evidence="1 2">KT1b</strain>
    </source>
</reference>
<name>A0ABP9YHJ2_9FUNG</name>
<comment type="caution">
    <text evidence="1">The sequence shown here is derived from an EMBL/GenBank/DDBJ whole genome shotgun (WGS) entry which is preliminary data.</text>
</comment>
<gene>
    <name evidence="1" type="ORF">HPULCUR_011950</name>
</gene>
<dbReference type="Proteomes" id="UP001476247">
    <property type="component" value="Unassembled WGS sequence"/>
</dbReference>
<sequence>MTCVLLLSAVKAAPIQSNSIYFPDAGFVLTESLSEYYENIVDQVMLDVSETVLSFIPQSISHGDVEVRQLAQKSLNRNLNFMRASLLASVNPLVSTDIPQIAGFTTVQNEANLIKLTALETEHDQQMEGLLFDSITTLNKKISHQLGLIVNAEQSSSILMRQATTQRNTQKQENPTVITVEWKLRQPFQFNLIREQVESVNTDLIVQSEWLLEQLSLVEQSLFNEFNDRAQEAVQLVLESLALDI</sequence>
<proteinExistence type="predicted"/>